<reference evidence="1 2" key="1">
    <citation type="journal article" date="2020" name="Phytopathology">
        <title>Genome Sequence Resources of Colletotrichum truncatum, C. plurivorum, C. musicola, and C. sojae: Four Species Pathogenic to Soybean (Glycine max).</title>
        <authorList>
            <person name="Rogerio F."/>
            <person name="Boufleur T.R."/>
            <person name="Ciampi-Guillardi M."/>
            <person name="Sukno S.A."/>
            <person name="Thon M.R."/>
            <person name="Massola Junior N.S."/>
            <person name="Baroncelli R."/>
        </authorList>
    </citation>
    <scope>NUCLEOTIDE SEQUENCE [LARGE SCALE GENOMIC DNA]</scope>
    <source>
        <strain evidence="1 2">CMES1059</strain>
    </source>
</reference>
<evidence type="ECO:0000313" key="1">
    <source>
        <dbReference type="EMBL" id="KAL0929524.1"/>
    </source>
</evidence>
<organism evidence="1 2">
    <name type="scientific">Colletotrichum truncatum</name>
    <name type="common">Anthracnose fungus</name>
    <name type="synonym">Colletotrichum capsici</name>
    <dbReference type="NCBI Taxonomy" id="5467"/>
    <lineage>
        <taxon>Eukaryota</taxon>
        <taxon>Fungi</taxon>
        <taxon>Dikarya</taxon>
        <taxon>Ascomycota</taxon>
        <taxon>Pezizomycotina</taxon>
        <taxon>Sordariomycetes</taxon>
        <taxon>Hypocreomycetidae</taxon>
        <taxon>Glomerellales</taxon>
        <taxon>Glomerellaceae</taxon>
        <taxon>Colletotrichum</taxon>
        <taxon>Colletotrichum truncatum species complex</taxon>
    </lineage>
</organism>
<gene>
    <name evidence="1" type="ORF">CTRU02_215423</name>
</gene>
<dbReference type="EMBL" id="VUJX02000016">
    <property type="protein sequence ID" value="KAL0929524.1"/>
    <property type="molecule type" value="Genomic_DNA"/>
</dbReference>
<sequence length="271" mass="30424">MEAVPVIDMAPYLSDPDAKNSKTVVREIYEAASTWGFFLLTGTSLSNDQQLALMRSTKSFFDLPLKDKMALDVAQGGVAWRGYMPLGGEQTHGHKDWKEGLYIGPEHPEDHHLVRSDVMAYLEQVNNLGKVLTDMFSEGLGLDRRDLRRRWLDPEPVILFRCFKYAPVAASTDVRSTHPDPSKDRNEEDGFGIGSHTDFGYLTILKVDSTGLQWVDVPVIEGALVINSKWHQYLARKVQKVFPDLGLPDFESNEAPSTRFTRVVNTTAVPT</sequence>
<comment type="caution">
    <text evidence="1">The sequence shown here is derived from an EMBL/GenBank/DDBJ whole genome shotgun (WGS) entry which is preliminary data.</text>
</comment>
<name>A0ACC3YCE6_COLTU</name>
<keyword evidence="2" id="KW-1185">Reference proteome</keyword>
<dbReference type="Proteomes" id="UP000805649">
    <property type="component" value="Unassembled WGS sequence"/>
</dbReference>
<accession>A0ACC3YCE6</accession>
<proteinExistence type="predicted"/>
<evidence type="ECO:0000313" key="2">
    <source>
        <dbReference type="Proteomes" id="UP000805649"/>
    </source>
</evidence>
<protein>
    <submittedName>
        <fullName evidence="1">2OG-Fe(II)oxygenase superfamily protein</fullName>
    </submittedName>
</protein>